<dbReference type="Proteomes" id="UP001428341">
    <property type="component" value="Unassembled WGS sequence"/>
</dbReference>
<comment type="caution">
    <text evidence="1">The sequence shown here is derived from an EMBL/GenBank/DDBJ whole genome shotgun (WGS) entry which is preliminary data.</text>
</comment>
<proteinExistence type="predicted"/>
<evidence type="ECO:0000313" key="1">
    <source>
        <dbReference type="EMBL" id="KAK9216971.1"/>
    </source>
</evidence>
<reference evidence="1 2" key="1">
    <citation type="submission" date="2024-05" db="EMBL/GenBank/DDBJ databases">
        <title>Haplotype-resolved chromosome-level genome assembly of Huyou (Citrus changshanensis).</title>
        <authorList>
            <person name="Miao C."/>
            <person name="Chen W."/>
            <person name="Wu Y."/>
            <person name="Wang L."/>
            <person name="Zhao S."/>
            <person name="Grierson D."/>
            <person name="Xu C."/>
            <person name="Chen K."/>
        </authorList>
    </citation>
    <scope>NUCLEOTIDE SEQUENCE [LARGE SCALE GENOMIC DNA]</scope>
    <source>
        <strain evidence="1">01-14</strain>
        <tissue evidence="1">Leaf</tissue>
    </source>
</reference>
<dbReference type="AlphaFoldDB" id="A0AAP0MNX6"/>
<evidence type="ECO:0000313" key="2">
    <source>
        <dbReference type="Proteomes" id="UP001428341"/>
    </source>
</evidence>
<keyword evidence="2" id="KW-1185">Reference proteome</keyword>
<sequence length="134" mass="14629">MLAAIAGISSICTFYTIYKRRLIFTADAMYSVISEIPFTGTKQSLMLPPVLCFSALRNKSTANKHVYCSLQLQGGTSSSHAMGISSKVSGGLMGFHFHPIDEYILLFTSNESSALFVIHMDNNITLVASCLVCY</sequence>
<dbReference type="EMBL" id="JBCGBO010000003">
    <property type="protein sequence ID" value="KAK9216971.1"/>
    <property type="molecule type" value="Genomic_DNA"/>
</dbReference>
<gene>
    <name evidence="1" type="ORF">WN944_008983</name>
</gene>
<protein>
    <submittedName>
        <fullName evidence="1">Uncharacterized protein</fullName>
    </submittedName>
</protein>
<accession>A0AAP0MNX6</accession>
<organism evidence="1 2">
    <name type="scientific">Citrus x changshan-huyou</name>
    <dbReference type="NCBI Taxonomy" id="2935761"/>
    <lineage>
        <taxon>Eukaryota</taxon>
        <taxon>Viridiplantae</taxon>
        <taxon>Streptophyta</taxon>
        <taxon>Embryophyta</taxon>
        <taxon>Tracheophyta</taxon>
        <taxon>Spermatophyta</taxon>
        <taxon>Magnoliopsida</taxon>
        <taxon>eudicotyledons</taxon>
        <taxon>Gunneridae</taxon>
        <taxon>Pentapetalae</taxon>
        <taxon>rosids</taxon>
        <taxon>malvids</taxon>
        <taxon>Sapindales</taxon>
        <taxon>Rutaceae</taxon>
        <taxon>Aurantioideae</taxon>
        <taxon>Citrus</taxon>
    </lineage>
</organism>
<name>A0AAP0MNX6_9ROSI</name>